<dbReference type="GO" id="GO:0051301">
    <property type="term" value="P:cell division"/>
    <property type="evidence" value="ECO:0007669"/>
    <property type="project" value="UniProtKB-KW"/>
</dbReference>
<feature type="repeat" description="PPR" evidence="2">
    <location>
        <begin position="346"/>
        <end position="380"/>
    </location>
</feature>
<dbReference type="InterPro" id="IPR046848">
    <property type="entry name" value="E_motif"/>
</dbReference>
<feature type="repeat" description="PPR" evidence="2">
    <location>
        <begin position="149"/>
        <end position="183"/>
    </location>
</feature>
<dbReference type="PANTHER" id="PTHR47926:SF452">
    <property type="entry name" value="PENTATRICOPEPTIDE REPEAT-CONTAINING PROTEIN"/>
    <property type="match status" value="1"/>
</dbReference>
<name>A0A4D6KU51_VIGUN</name>
<dbReference type="PROSITE" id="PS51375">
    <property type="entry name" value="PPR"/>
    <property type="match status" value="4"/>
</dbReference>
<dbReference type="EMBL" id="CP039345">
    <property type="protein sequence ID" value="QCD77294.1"/>
    <property type="molecule type" value="Genomic_DNA"/>
</dbReference>
<evidence type="ECO:0000256" key="1">
    <source>
        <dbReference type="ARBA" id="ARBA00022737"/>
    </source>
</evidence>
<keyword evidence="3" id="KW-0645">Protease</keyword>
<dbReference type="Pfam" id="PF20431">
    <property type="entry name" value="E_motif"/>
    <property type="match status" value="1"/>
</dbReference>
<sequence>MKMIQNHSHKMCSTLNLRHVSNIIEIINHSLHHQTFTTNFSSSSLTQDISQTNSLIATHVRRGDPVSAWILFHSLRRARADVDAYTFTSVLRACTLLHMSKLGTQVHAQMVKTGADSGTVAKTSLVDMYSKCGSLDEAVKVFDEMGQRDVIAWNALLSCFLRCDLPVEAVGVLRAMRRANVELSEFTLCSALKSCASLKALELGRQVHGLVVCMGRDMVVLSTALIDFYSSVGCVDDALKVFCSLKGWKDDMMYNSLVSGCVRNRRYVEAFRAMGLVRPNAVALTSALVGCSENLDLWAGKQMHCVAVRQGFTRETQLCNALLDMYAKCGKVSLAQSLFDGICEKDVISWTCMIDAYGRNGRGREAVLLFQEMRKEERKVLPNSVTFLSVLSACGHSGLVEEGKKCFKLLREKYGLEPDPEHYACYIDILGRAGNIEGVWSVYHNMVEEGTKPTAGIWVALLNASSLNQDVERGELAAKHLLQLEPNKSSYIVLVSNFYAAIGRWDRVDELRSIMRTKGLVKEAGNSWINVLGLNQHARTLSV</sequence>
<evidence type="ECO:0000313" key="4">
    <source>
        <dbReference type="Proteomes" id="UP000501690"/>
    </source>
</evidence>
<dbReference type="InterPro" id="IPR046960">
    <property type="entry name" value="PPR_At4g14850-like_plant"/>
</dbReference>
<dbReference type="Pfam" id="PF01535">
    <property type="entry name" value="PPR"/>
    <property type="match status" value="5"/>
</dbReference>
<dbReference type="FunFam" id="1.25.40.10:FF:000382">
    <property type="entry name" value="Pentatricopeptide repeat-containing protein"/>
    <property type="match status" value="1"/>
</dbReference>
<organism evidence="3 4">
    <name type="scientific">Vigna unguiculata</name>
    <name type="common">Cowpea</name>
    <dbReference type="NCBI Taxonomy" id="3917"/>
    <lineage>
        <taxon>Eukaryota</taxon>
        <taxon>Viridiplantae</taxon>
        <taxon>Streptophyta</taxon>
        <taxon>Embryophyta</taxon>
        <taxon>Tracheophyta</taxon>
        <taxon>Spermatophyta</taxon>
        <taxon>Magnoliopsida</taxon>
        <taxon>eudicotyledons</taxon>
        <taxon>Gunneridae</taxon>
        <taxon>Pentapetalae</taxon>
        <taxon>rosids</taxon>
        <taxon>fabids</taxon>
        <taxon>Fabales</taxon>
        <taxon>Fabaceae</taxon>
        <taxon>Papilionoideae</taxon>
        <taxon>50 kb inversion clade</taxon>
        <taxon>NPAAA clade</taxon>
        <taxon>indigoferoid/millettioid clade</taxon>
        <taxon>Phaseoleae</taxon>
        <taxon>Vigna</taxon>
    </lineage>
</organism>
<keyword evidence="1" id="KW-0677">Repeat</keyword>
<dbReference type="AlphaFoldDB" id="A0A4D6KU51"/>
<accession>A0A4D6KU51</accession>
<dbReference type="FunFam" id="1.25.40.10:FF:000439">
    <property type="entry name" value="Pentatricopeptide repeat-containing protein mitochondrial"/>
    <property type="match status" value="1"/>
</dbReference>
<dbReference type="Gramene" id="Vigun06g145500.2.v1.2">
    <property type="protein sequence ID" value="Vigun06g145500.2.v1.2.CDS.1"/>
    <property type="gene ID" value="Vigun06g145500.v1.2"/>
</dbReference>
<dbReference type="GO" id="GO:0009451">
    <property type="term" value="P:RNA modification"/>
    <property type="evidence" value="ECO:0007669"/>
    <property type="project" value="InterPro"/>
</dbReference>
<dbReference type="PANTHER" id="PTHR47926">
    <property type="entry name" value="PENTATRICOPEPTIDE REPEAT-CONTAINING PROTEIN"/>
    <property type="match status" value="1"/>
</dbReference>
<dbReference type="InterPro" id="IPR002885">
    <property type="entry name" value="PPR_rpt"/>
</dbReference>
<keyword evidence="4" id="KW-1185">Reference proteome</keyword>
<feature type="repeat" description="PPR" evidence="2">
    <location>
        <begin position="118"/>
        <end position="148"/>
    </location>
</feature>
<dbReference type="NCBIfam" id="TIGR00756">
    <property type="entry name" value="PPR"/>
    <property type="match status" value="5"/>
</dbReference>
<keyword evidence="3" id="KW-0132">Cell division</keyword>
<protein>
    <submittedName>
        <fullName evidence="3">Cell division protease FtsH</fullName>
    </submittedName>
</protein>
<evidence type="ECO:0000256" key="2">
    <source>
        <dbReference type="PROSITE-ProRule" id="PRU00708"/>
    </source>
</evidence>
<proteinExistence type="predicted"/>
<keyword evidence="3" id="KW-0131">Cell cycle</keyword>
<feature type="repeat" description="PPR" evidence="2">
    <location>
        <begin position="419"/>
        <end position="453"/>
    </location>
</feature>
<dbReference type="GO" id="GO:0003723">
    <property type="term" value="F:RNA binding"/>
    <property type="evidence" value="ECO:0007669"/>
    <property type="project" value="InterPro"/>
</dbReference>
<dbReference type="Pfam" id="PF13041">
    <property type="entry name" value="PPR_2"/>
    <property type="match status" value="1"/>
</dbReference>
<reference evidence="3 4" key="1">
    <citation type="submission" date="2019-04" db="EMBL/GenBank/DDBJ databases">
        <title>An improved genome assembly and genetic linkage map for asparagus bean, Vigna unguiculata ssp. sesquipedialis.</title>
        <authorList>
            <person name="Xia Q."/>
            <person name="Zhang R."/>
            <person name="Dong Y."/>
        </authorList>
    </citation>
    <scope>NUCLEOTIDE SEQUENCE [LARGE SCALE GENOMIC DNA]</scope>
    <source>
        <tissue evidence="3">Leaf</tissue>
    </source>
</reference>
<dbReference type="Proteomes" id="UP000501690">
    <property type="component" value="Linkage Group LG1"/>
</dbReference>
<dbReference type="OrthoDB" id="428771at2759"/>
<dbReference type="GO" id="GO:0008233">
    <property type="term" value="F:peptidase activity"/>
    <property type="evidence" value="ECO:0007669"/>
    <property type="project" value="UniProtKB-KW"/>
</dbReference>
<dbReference type="Gramene" id="Vigun06g145500.1.v1.2">
    <property type="protein sequence ID" value="Vigun06g145500.1.v1.2.CDS.1"/>
    <property type="gene ID" value="Vigun06g145500.v1.2"/>
</dbReference>
<dbReference type="SUPFAM" id="SSF48452">
    <property type="entry name" value="TPR-like"/>
    <property type="match status" value="1"/>
</dbReference>
<gene>
    <name evidence="3" type="ORF">DEO72_LG1g917</name>
</gene>
<dbReference type="InterPro" id="IPR011990">
    <property type="entry name" value="TPR-like_helical_dom_sf"/>
</dbReference>
<evidence type="ECO:0000313" key="3">
    <source>
        <dbReference type="EMBL" id="QCD77294.1"/>
    </source>
</evidence>
<dbReference type="Gene3D" id="1.25.40.10">
    <property type="entry name" value="Tetratricopeptide repeat domain"/>
    <property type="match status" value="3"/>
</dbReference>
<dbReference type="GO" id="GO:0006508">
    <property type="term" value="P:proteolysis"/>
    <property type="evidence" value="ECO:0007669"/>
    <property type="project" value="UniProtKB-KW"/>
</dbReference>
<dbReference type="FunFam" id="1.25.40.10:FF:000877">
    <property type="entry name" value="Pentatricopeptide repeat-containing protein mitochondrial"/>
    <property type="match status" value="1"/>
</dbReference>
<keyword evidence="3" id="KW-0378">Hydrolase</keyword>